<protein>
    <submittedName>
        <fullName evidence="2">Uncharacterized protein</fullName>
    </submittedName>
</protein>
<name>A0A6A5YKX7_9PLEO</name>
<organism evidence="2 3">
    <name type="scientific">Lophiotrema nucula</name>
    <dbReference type="NCBI Taxonomy" id="690887"/>
    <lineage>
        <taxon>Eukaryota</taxon>
        <taxon>Fungi</taxon>
        <taxon>Dikarya</taxon>
        <taxon>Ascomycota</taxon>
        <taxon>Pezizomycotina</taxon>
        <taxon>Dothideomycetes</taxon>
        <taxon>Pleosporomycetidae</taxon>
        <taxon>Pleosporales</taxon>
        <taxon>Lophiotremataceae</taxon>
        <taxon>Lophiotrema</taxon>
    </lineage>
</organism>
<dbReference type="Proteomes" id="UP000799770">
    <property type="component" value="Unassembled WGS sequence"/>
</dbReference>
<dbReference type="PANTHER" id="PTHR42085">
    <property type="entry name" value="F-BOX DOMAIN-CONTAINING PROTEIN"/>
    <property type="match status" value="1"/>
</dbReference>
<accession>A0A6A5YKX7</accession>
<evidence type="ECO:0000256" key="1">
    <source>
        <dbReference type="SAM" id="MobiDB-lite"/>
    </source>
</evidence>
<dbReference type="EMBL" id="ML977353">
    <property type="protein sequence ID" value="KAF2107600.1"/>
    <property type="molecule type" value="Genomic_DNA"/>
</dbReference>
<sequence>MEQHNAQVRPRPVRFGAKKLPAPVAKGLSARADTDRRSLLDLPAELRNKIYALVFHNKVDRITGPEHRRYTPGDCSNATFTYAGPYPDISLFYTCRQVYHETVSMFYAAELVEVIPCDMHYTITSKRFEKYYADITASLLRFGSQLPLLRKIWIDLGNDHADNYPDDLFSDTLRDLVGEMNIAPLLLLLWNIPHLFELQYTKTGLAVSPPSAVLLGLYRDDLGLKKYKRLVASIDIDRGGSGGSVTYKGSDGGSHSDSRRRFSALEGGKRLEFQRKVPELLNLDKQIVSRILKNAVCPPEGVVVDLDMQNNFGPAIALLVTNKWMRGLTENSFWNKNVFNLKLSSSEPRTSFSSFGAFKKWFCHGSPSSLPYAGTKLKKPIEQIMLKLDFSSSRVSRLENLRIGITDFILATSHAHAKSEGRDYVCMCVTLAGLEHTISLDQLRIDLLVFLAKLIDVYPNIKAAKCPEIWINGFGEVADFRFPGTSNIQNSFPVVGRPGKNYHSMVRYAPYPNDQEYVKSPFNGTTGCFFRYLSEAVQQKDQRTANAAAQKYFGMDFEPMMNDVSGVELEVQEDGEGEAAYDLDTDEEVERDGFL</sequence>
<dbReference type="AlphaFoldDB" id="A0A6A5YKX7"/>
<dbReference type="PANTHER" id="PTHR42085:SF1">
    <property type="entry name" value="F-BOX DOMAIN-CONTAINING PROTEIN"/>
    <property type="match status" value="1"/>
</dbReference>
<evidence type="ECO:0000313" key="2">
    <source>
        <dbReference type="EMBL" id="KAF2107600.1"/>
    </source>
</evidence>
<feature type="region of interest" description="Disordered" evidence="1">
    <location>
        <begin position="573"/>
        <end position="595"/>
    </location>
</feature>
<reference evidence="2" key="1">
    <citation type="journal article" date="2020" name="Stud. Mycol.">
        <title>101 Dothideomycetes genomes: a test case for predicting lifestyles and emergence of pathogens.</title>
        <authorList>
            <person name="Haridas S."/>
            <person name="Albert R."/>
            <person name="Binder M."/>
            <person name="Bloem J."/>
            <person name="Labutti K."/>
            <person name="Salamov A."/>
            <person name="Andreopoulos B."/>
            <person name="Baker S."/>
            <person name="Barry K."/>
            <person name="Bills G."/>
            <person name="Bluhm B."/>
            <person name="Cannon C."/>
            <person name="Castanera R."/>
            <person name="Culley D."/>
            <person name="Daum C."/>
            <person name="Ezra D."/>
            <person name="Gonzalez J."/>
            <person name="Henrissat B."/>
            <person name="Kuo A."/>
            <person name="Liang C."/>
            <person name="Lipzen A."/>
            <person name="Lutzoni F."/>
            <person name="Magnuson J."/>
            <person name="Mondo S."/>
            <person name="Nolan M."/>
            <person name="Ohm R."/>
            <person name="Pangilinan J."/>
            <person name="Park H.-J."/>
            <person name="Ramirez L."/>
            <person name="Alfaro M."/>
            <person name="Sun H."/>
            <person name="Tritt A."/>
            <person name="Yoshinaga Y."/>
            <person name="Zwiers L.-H."/>
            <person name="Turgeon B."/>
            <person name="Goodwin S."/>
            <person name="Spatafora J."/>
            <person name="Crous P."/>
            <person name="Grigoriev I."/>
        </authorList>
    </citation>
    <scope>NUCLEOTIDE SEQUENCE</scope>
    <source>
        <strain evidence="2">CBS 627.86</strain>
    </source>
</reference>
<dbReference type="OrthoDB" id="3801356at2759"/>
<proteinExistence type="predicted"/>
<evidence type="ECO:0000313" key="3">
    <source>
        <dbReference type="Proteomes" id="UP000799770"/>
    </source>
</evidence>
<gene>
    <name evidence="2" type="ORF">BDV96DRAFT_297480</name>
</gene>
<dbReference type="InterPro" id="IPR038883">
    <property type="entry name" value="AN11006-like"/>
</dbReference>
<keyword evidence="3" id="KW-1185">Reference proteome</keyword>